<evidence type="ECO:0000256" key="1">
    <source>
        <dbReference type="SAM" id="MobiDB-lite"/>
    </source>
</evidence>
<evidence type="ECO:0000256" key="2">
    <source>
        <dbReference type="SAM" id="SignalP"/>
    </source>
</evidence>
<evidence type="ECO:0000313" key="3">
    <source>
        <dbReference type="EMBL" id="JAG01846.1"/>
    </source>
</evidence>
<reference evidence="4" key="3">
    <citation type="submission" date="2014-09" db="EMBL/GenBank/DDBJ databases">
        <authorList>
            <person name="Magalhaes I.L.F."/>
            <person name="Oliveira U."/>
            <person name="Santos F.R."/>
            <person name="Vidigal T.H.D.A."/>
            <person name="Brescovit A.D."/>
            <person name="Santos A.J."/>
        </authorList>
    </citation>
    <scope>NUCLEOTIDE SEQUENCE</scope>
</reference>
<dbReference type="EMBL" id="GBRD01001278">
    <property type="protein sequence ID" value="JAG64543.1"/>
    <property type="molecule type" value="Transcribed_RNA"/>
</dbReference>
<gene>
    <name evidence="3" type="ORF">CM83_4111</name>
</gene>
<protein>
    <submittedName>
        <fullName evidence="3">Uncharacterized protein</fullName>
    </submittedName>
</protein>
<proteinExistence type="predicted"/>
<reference evidence="3" key="2">
    <citation type="submission" date="2014-07" db="EMBL/GenBank/DDBJ databases">
        <authorList>
            <person name="Hull J."/>
        </authorList>
    </citation>
    <scope>NUCLEOTIDE SEQUENCE</scope>
</reference>
<sequence length="379" mass="43019">MCLANVHVRCVVFLVIVMQLNSPWMECYAQGKTTTNTTSTPTTNNTTTTMTPTGTTTKTTPNVTTTTPKPAPEPPISPHPFIVSIAVNHLKSQSNKEYIHLVGAVIINTTAVMSSCHILNQDEYKKNLAAHSMIIVAGTIRIGWGMSKHTQMREVKGIFLHKKCLIVGNHDERIDTKFNVARVTLKDPLRFNTYVQPMTLISYSKVILKTFVNTFTEKKIPCNKTSFLWINTATWPPHPETSFEDSLTRSIAGSLHWKLSVWLVTYPFRLITSMECRASFCILSTEGCKHDYTMHHQVCAYPRRIYRKSRYGNNTPNGNPIVCGGHVFGVWNFVLHKYRCSPDVYSHPECILSLLQDYETPGFLEKDDDNPEDQFESYF</sequence>
<reference evidence="3" key="1">
    <citation type="journal article" date="2014" name="PLoS ONE">
        <title>Transcriptome-Based Identification of ABC Transporters in the Western Tarnished Plant Bug Lygus hesperus.</title>
        <authorList>
            <person name="Hull J.J."/>
            <person name="Chaney K."/>
            <person name="Geib S.M."/>
            <person name="Fabrick J.A."/>
            <person name="Brent C.S."/>
            <person name="Walsh D."/>
            <person name="Lavine L.C."/>
        </authorList>
    </citation>
    <scope>NUCLEOTIDE SEQUENCE</scope>
</reference>
<feature type="signal peptide" evidence="2">
    <location>
        <begin position="1"/>
        <end position="29"/>
    </location>
</feature>
<dbReference type="SUPFAM" id="SSF50494">
    <property type="entry name" value="Trypsin-like serine proteases"/>
    <property type="match status" value="1"/>
</dbReference>
<dbReference type="EMBL" id="GBHO01041758">
    <property type="protein sequence ID" value="JAG01846.1"/>
    <property type="molecule type" value="Transcribed_RNA"/>
</dbReference>
<feature type="compositionally biased region" description="Low complexity" evidence="1">
    <location>
        <begin position="33"/>
        <end position="68"/>
    </location>
</feature>
<name>A0A0A9W353_LYGHE</name>
<dbReference type="InterPro" id="IPR043504">
    <property type="entry name" value="Peptidase_S1_PA_chymotrypsin"/>
</dbReference>
<evidence type="ECO:0000313" key="4">
    <source>
        <dbReference type="EMBL" id="JAG64543.1"/>
    </source>
</evidence>
<dbReference type="AlphaFoldDB" id="A0A0A9W353"/>
<feature type="region of interest" description="Disordered" evidence="1">
    <location>
        <begin position="33"/>
        <end position="75"/>
    </location>
</feature>
<feature type="chain" id="PRO_5015033602" evidence="2">
    <location>
        <begin position="30"/>
        <end position="379"/>
    </location>
</feature>
<dbReference type="InterPro" id="IPR009003">
    <property type="entry name" value="Peptidase_S1_PA"/>
</dbReference>
<dbReference type="Gene3D" id="2.40.10.10">
    <property type="entry name" value="Trypsin-like serine proteases"/>
    <property type="match status" value="1"/>
</dbReference>
<accession>A0A0A9W353</accession>
<organism evidence="3">
    <name type="scientific">Lygus hesperus</name>
    <name type="common">Western plant bug</name>
    <dbReference type="NCBI Taxonomy" id="30085"/>
    <lineage>
        <taxon>Eukaryota</taxon>
        <taxon>Metazoa</taxon>
        <taxon>Ecdysozoa</taxon>
        <taxon>Arthropoda</taxon>
        <taxon>Hexapoda</taxon>
        <taxon>Insecta</taxon>
        <taxon>Pterygota</taxon>
        <taxon>Neoptera</taxon>
        <taxon>Paraneoptera</taxon>
        <taxon>Hemiptera</taxon>
        <taxon>Heteroptera</taxon>
        <taxon>Panheteroptera</taxon>
        <taxon>Cimicomorpha</taxon>
        <taxon>Miridae</taxon>
        <taxon>Mirini</taxon>
        <taxon>Lygus</taxon>
    </lineage>
</organism>
<keyword evidence="2" id="KW-0732">Signal</keyword>